<dbReference type="PANTHER" id="PTHR43618:SF18">
    <property type="entry name" value="SHORT CHAIN DEHYDROGENASE_REDUCTASE FAMILY (AFU_ORTHOLOGUE AFUA_5G12480)"/>
    <property type="match status" value="1"/>
</dbReference>
<comment type="caution">
    <text evidence="4">The sequence shown here is derived from an EMBL/GenBank/DDBJ whole genome shotgun (WGS) entry which is preliminary data.</text>
</comment>
<dbReference type="CDD" id="cd05233">
    <property type="entry name" value="SDR_c"/>
    <property type="match status" value="1"/>
</dbReference>
<dbReference type="Pfam" id="PF00106">
    <property type="entry name" value="adh_short"/>
    <property type="match status" value="1"/>
</dbReference>
<dbReference type="InterPro" id="IPR020904">
    <property type="entry name" value="Sc_DH/Rdtase_CS"/>
</dbReference>
<name>A0AAN6NCM3_9PEZI</name>
<keyword evidence="5" id="KW-1185">Reference proteome</keyword>
<dbReference type="InterPro" id="IPR052178">
    <property type="entry name" value="Sec_Metab_Biosynth_SDR"/>
</dbReference>
<dbReference type="GO" id="GO:0016491">
    <property type="term" value="F:oxidoreductase activity"/>
    <property type="evidence" value="ECO:0007669"/>
    <property type="project" value="UniProtKB-KW"/>
</dbReference>
<reference evidence="5" key="1">
    <citation type="journal article" date="2023" name="Mol. Phylogenet. Evol.">
        <title>Genome-scale phylogeny and comparative genomics of the fungal order Sordariales.</title>
        <authorList>
            <person name="Hensen N."/>
            <person name="Bonometti L."/>
            <person name="Westerberg I."/>
            <person name="Brannstrom I.O."/>
            <person name="Guillou S."/>
            <person name="Cros-Aarteil S."/>
            <person name="Calhoun S."/>
            <person name="Haridas S."/>
            <person name="Kuo A."/>
            <person name="Mondo S."/>
            <person name="Pangilinan J."/>
            <person name="Riley R."/>
            <person name="LaButti K."/>
            <person name="Andreopoulos B."/>
            <person name="Lipzen A."/>
            <person name="Chen C."/>
            <person name="Yan M."/>
            <person name="Daum C."/>
            <person name="Ng V."/>
            <person name="Clum A."/>
            <person name="Steindorff A."/>
            <person name="Ohm R.A."/>
            <person name="Martin F."/>
            <person name="Silar P."/>
            <person name="Natvig D.O."/>
            <person name="Lalanne C."/>
            <person name="Gautier V."/>
            <person name="Ament-Velasquez S.L."/>
            <person name="Kruys A."/>
            <person name="Hutchinson M.I."/>
            <person name="Powell A.J."/>
            <person name="Barry K."/>
            <person name="Miller A.N."/>
            <person name="Grigoriev I.V."/>
            <person name="Debuchy R."/>
            <person name="Gladieux P."/>
            <person name="Hiltunen Thoren M."/>
            <person name="Johannesson H."/>
        </authorList>
    </citation>
    <scope>NUCLEOTIDE SEQUENCE [LARGE SCALE GENOMIC DNA]</scope>
    <source>
        <strain evidence="5">CBS 340.73</strain>
    </source>
</reference>
<organism evidence="4 5">
    <name type="scientific">Diplogelasinospora grovesii</name>
    <dbReference type="NCBI Taxonomy" id="303347"/>
    <lineage>
        <taxon>Eukaryota</taxon>
        <taxon>Fungi</taxon>
        <taxon>Dikarya</taxon>
        <taxon>Ascomycota</taxon>
        <taxon>Pezizomycotina</taxon>
        <taxon>Sordariomycetes</taxon>
        <taxon>Sordariomycetidae</taxon>
        <taxon>Sordariales</taxon>
        <taxon>Diplogelasinosporaceae</taxon>
        <taxon>Diplogelasinospora</taxon>
    </lineage>
</organism>
<protein>
    <submittedName>
        <fullName evidence="4">3-oxoacyl-reductase</fullName>
    </submittedName>
</protein>
<evidence type="ECO:0000256" key="1">
    <source>
        <dbReference type="ARBA" id="ARBA00006484"/>
    </source>
</evidence>
<dbReference type="Proteomes" id="UP001303473">
    <property type="component" value="Unassembled WGS sequence"/>
</dbReference>
<dbReference type="InterPro" id="IPR002347">
    <property type="entry name" value="SDR_fam"/>
</dbReference>
<dbReference type="Gene3D" id="3.40.50.720">
    <property type="entry name" value="NAD(P)-binding Rossmann-like Domain"/>
    <property type="match status" value="1"/>
</dbReference>
<evidence type="ECO:0000256" key="3">
    <source>
        <dbReference type="ARBA" id="ARBA00023002"/>
    </source>
</evidence>
<dbReference type="EMBL" id="MU853771">
    <property type="protein sequence ID" value="KAK3942746.1"/>
    <property type="molecule type" value="Genomic_DNA"/>
</dbReference>
<evidence type="ECO:0000313" key="5">
    <source>
        <dbReference type="Proteomes" id="UP001303473"/>
    </source>
</evidence>
<dbReference type="PROSITE" id="PS00061">
    <property type="entry name" value="ADH_SHORT"/>
    <property type="match status" value="1"/>
</dbReference>
<keyword evidence="3" id="KW-0560">Oxidoreductase</keyword>
<gene>
    <name evidence="4" type="ORF">QBC46DRAFT_352086</name>
</gene>
<dbReference type="AlphaFoldDB" id="A0AAN6NCM3"/>
<dbReference type="InterPro" id="IPR036291">
    <property type="entry name" value="NAD(P)-bd_dom_sf"/>
</dbReference>
<proteinExistence type="inferred from homology"/>
<comment type="similarity">
    <text evidence="1">Belongs to the short-chain dehydrogenases/reductases (SDR) family.</text>
</comment>
<keyword evidence="2" id="KW-0521">NADP</keyword>
<dbReference type="PANTHER" id="PTHR43618">
    <property type="entry name" value="7-ALPHA-HYDROXYSTEROID DEHYDROGENASE"/>
    <property type="match status" value="1"/>
</dbReference>
<accession>A0AAN6NCM3</accession>
<dbReference type="PRINTS" id="PR00081">
    <property type="entry name" value="GDHRDH"/>
</dbReference>
<evidence type="ECO:0000313" key="4">
    <source>
        <dbReference type="EMBL" id="KAK3942746.1"/>
    </source>
</evidence>
<dbReference type="SUPFAM" id="SSF51735">
    <property type="entry name" value="NAD(P)-binding Rossmann-fold domains"/>
    <property type="match status" value="1"/>
</dbReference>
<evidence type="ECO:0000256" key="2">
    <source>
        <dbReference type="ARBA" id="ARBA00022857"/>
    </source>
</evidence>
<sequence length="300" mass="30857">MANLQASTLFSVNGLVAVVTGGGSGLGRSMTLALDANGASKVFIVGRREDKLRETAALATRGSVIPIAGDVTSKESLQAVYDQIALQTDHIDLLVANSGIMGPQPGFPPGKLTLAELQKNLSERPMEDFSQVFRVNVTGAFYTAVVLLPLLDAANTKRAPVVPGVLSPARPQIVIMSSVAGYARDASVGGVGYNSSKAAVNALIKMLSTTLAPYHIRVNGIAPGPYYSEMTAGTFGKLGLLGQGLSEGSIPAGFIPLTRSGGEEDIAGIILWLAGAAGGYVNGNIVITDGGRVAVTPSTY</sequence>